<sequence length="466" mass="51820">MSASSDSVFEPLSHVLGASSSDVGTVNRLQIAGVPAYLVVPHDEALALGATHVETITIPPQLLLDTREWVHPVTFQTMPLLYTGQPSSVVHDVVTRAPQYASLERYFLGIDDNHTIVPVGVRGIVCTGSVQTTASKRRNNRGTKKLTGTVGPALTSQRDKWTEITGDYIPPSLPGWSYALKQVDRTARSAIVAPKRFTGYRFPDPGMLMYSELRQERNIFAWLVSRLANLRRLINDLHSDDAVPVGVSNELWRVYLGTDVADSEVLPSNLIDQSTAAQFNGRGPASQRRQAAVSIFGRPPDKFNLQEATWRGHIIRWGTVFQHDPQLVQEIIWDLHWSSFRFDLIALDRYLAPGQWEAHKYARLDALCTVFGTVDAFLVEDGSIENTGIASPEAFERERAYSAFAFLMHAWPPFTSSDHTNRGRDSADAIALRYCTTFAYTFGRPPVLPKLVPVAQKVMGVFPYPV</sequence>
<dbReference type="EMBL" id="KV418887">
    <property type="protein sequence ID" value="KZP02167.1"/>
    <property type="molecule type" value="Genomic_DNA"/>
</dbReference>
<protein>
    <submittedName>
        <fullName evidence="1">Uncharacterized protein</fullName>
    </submittedName>
</protein>
<dbReference type="AlphaFoldDB" id="A0A167SRE3"/>
<accession>A0A167SRE3</accession>
<dbReference type="OrthoDB" id="2692137at2759"/>
<proteinExistence type="predicted"/>
<reference evidence="1 2" key="1">
    <citation type="journal article" date="2016" name="Mol. Biol. Evol.">
        <title>Comparative Genomics of Early-Diverging Mushroom-Forming Fungi Provides Insights into the Origins of Lignocellulose Decay Capabilities.</title>
        <authorList>
            <person name="Nagy L.G."/>
            <person name="Riley R."/>
            <person name="Tritt A."/>
            <person name="Adam C."/>
            <person name="Daum C."/>
            <person name="Floudas D."/>
            <person name="Sun H."/>
            <person name="Yadav J.S."/>
            <person name="Pangilinan J."/>
            <person name="Larsson K.H."/>
            <person name="Matsuura K."/>
            <person name="Barry K."/>
            <person name="Labutti K."/>
            <person name="Kuo R."/>
            <person name="Ohm R.A."/>
            <person name="Bhattacharya S.S."/>
            <person name="Shirouzu T."/>
            <person name="Yoshinaga Y."/>
            <person name="Martin F.M."/>
            <person name="Grigoriev I.V."/>
            <person name="Hibbett D.S."/>
        </authorList>
    </citation>
    <scope>NUCLEOTIDE SEQUENCE [LARGE SCALE GENOMIC DNA]</scope>
    <source>
        <strain evidence="1 2">CBS 109695</strain>
    </source>
</reference>
<gene>
    <name evidence="1" type="ORF">FIBSPDRAFT_970347</name>
</gene>
<keyword evidence="2" id="KW-1185">Reference proteome</keyword>
<name>A0A167SRE3_9AGAM</name>
<evidence type="ECO:0000313" key="2">
    <source>
        <dbReference type="Proteomes" id="UP000076532"/>
    </source>
</evidence>
<dbReference type="Proteomes" id="UP000076532">
    <property type="component" value="Unassembled WGS sequence"/>
</dbReference>
<organism evidence="1 2">
    <name type="scientific">Athelia psychrophila</name>
    <dbReference type="NCBI Taxonomy" id="1759441"/>
    <lineage>
        <taxon>Eukaryota</taxon>
        <taxon>Fungi</taxon>
        <taxon>Dikarya</taxon>
        <taxon>Basidiomycota</taxon>
        <taxon>Agaricomycotina</taxon>
        <taxon>Agaricomycetes</taxon>
        <taxon>Agaricomycetidae</taxon>
        <taxon>Atheliales</taxon>
        <taxon>Atheliaceae</taxon>
        <taxon>Athelia</taxon>
    </lineage>
</organism>
<evidence type="ECO:0000313" key="1">
    <source>
        <dbReference type="EMBL" id="KZP02167.1"/>
    </source>
</evidence>